<feature type="compositionally biased region" description="Gly residues" evidence="5">
    <location>
        <begin position="693"/>
        <end position="702"/>
    </location>
</feature>
<comment type="caution">
    <text evidence="6">The sequence shown here is derived from an EMBL/GenBank/DDBJ whole genome shotgun (WGS) entry which is preliminary data.</text>
</comment>
<sequence length="806" mass="85264">MAVLRASTANTTAGEVVGAVAQRGQLRWLLQLCSSVLRGVLEKPNDTVDASAPALLHVTELLLRHVLRFTKAQSAVLVEMFESGGQETAGAATNADGAPAPASSSDDLVKEDAAALLCKTCFAVLLQVPRSSSTVLLHLEVLRLLLTMTSSALHHSTEFREDTMDLFTELMMSSPRLHELLDTLLTIVVEWGKSDWQAPPPLLYHEGCQPSMRNFFQVFGGGGAGDAAGGSGKHSVPYVLDVEVRSNAPQVNPPPSGGAGGNATSSSNGSNGSTVEPKDAAAVLLGSCSCWEQLGRHAAALLCVLVVHQKGGGRNPALEYLAALHDGTPVAFVQLLAVIRREITRYPEMSILLYVLLNDHRTFLHTVLSEDAALFVSAVQQLLELTYKTCKDGSRPGLMCSSSGTCTAAAAAGSTAKPAEDALQPAVLGRLVYHLRIFSYPFINFMSGTLLVLLSQDCVVNRLLCSTPCQPGHLLERYDTSAPVGAFATVVLALGILRGFNERNEALIAVFAPSLVNLAPYVHDMDPYTAQRVSSLLTLVLRKILRAGAVLQAASDEAAGSTEASDLKESFPGSKVSAEEAQALEEIVVMYVRQLRTVIDGVEALLRGADRRNEYLVYELLYARGKIIDDVEAAAQAGRPFAAPTQQLLMGVVEMIRNCEADIASSDQAQNPQEIIAILRRGQRQDSAVAEGADGGNGGGGSSSRNNNANMIEMTSGFGGAGAPNGGDNGAAMVSTTTAATASRSPGPGRNGSDGASVDLVYSYEESPHSYDFFGPFIWSVLLSASRAPGGALWCHHSSELALFPY</sequence>
<dbReference type="OrthoDB" id="10253409at2759"/>
<evidence type="ECO:0000256" key="1">
    <source>
        <dbReference type="ARBA" id="ARBA00010603"/>
    </source>
</evidence>
<proteinExistence type="inferred from homology"/>
<keyword evidence="3" id="KW-0519">Myristate</keyword>
<evidence type="ECO:0000256" key="5">
    <source>
        <dbReference type="SAM" id="MobiDB-lite"/>
    </source>
</evidence>
<evidence type="ECO:0000313" key="7">
    <source>
        <dbReference type="Proteomes" id="UP000037923"/>
    </source>
</evidence>
<feature type="compositionally biased region" description="Low complexity" evidence="5">
    <location>
        <begin position="730"/>
        <end position="742"/>
    </location>
</feature>
<dbReference type="EMBL" id="LGTL01000033">
    <property type="protein sequence ID" value="KPA73695.1"/>
    <property type="molecule type" value="Genomic_DNA"/>
</dbReference>
<accession>A0A0M9FPY7</accession>
<feature type="region of interest" description="Disordered" evidence="5">
    <location>
        <begin position="247"/>
        <end position="274"/>
    </location>
</feature>
<dbReference type="VEuPathDB" id="TriTrypDB:LpyrH10_33_0290"/>
<gene>
    <name evidence="6" type="ORF">ABB37_09621</name>
</gene>
<feature type="compositionally biased region" description="Low complexity" evidence="5">
    <location>
        <begin position="262"/>
        <end position="274"/>
    </location>
</feature>
<reference evidence="6 7" key="1">
    <citation type="submission" date="2015-07" db="EMBL/GenBank/DDBJ databases">
        <title>High-quality genome of monoxenous trypanosomatid Leptomonas pyrrhocoris.</title>
        <authorList>
            <person name="Flegontov P."/>
            <person name="Butenko A."/>
            <person name="Firsov S."/>
            <person name="Vlcek C."/>
            <person name="Logacheva M.D."/>
            <person name="Field M."/>
            <person name="Filatov D."/>
            <person name="Flegontova O."/>
            <person name="Gerasimov E."/>
            <person name="Jackson A.P."/>
            <person name="Kelly S."/>
            <person name="Opperdoes F."/>
            <person name="O'Reilly A."/>
            <person name="Votypka J."/>
            <person name="Yurchenko V."/>
            <person name="Lukes J."/>
        </authorList>
    </citation>
    <scope>NUCLEOTIDE SEQUENCE [LARGE SCALE GENOMIC DNA]</scope>
    <source>
        <strain evidence="6">H10</strain>
    </source>
</reference>
<dbReference type="GeneID" id="26909904"/>
<evidence type="ECO:0000313" key="6">
    <source>
        <dbReference type="EMBL" id="KPA73695.1"/>
    </source>
</evidence>
<keyword evidence="7" id="KW-1185">Reference proteome</keyword>
<dbReference type="PANTHER" id="PTHR12895:SF9">
    <property type="entry name" value="DYMECLIN"/>
    <property type="match status" value="1"/>
</dbReference>
<dbReference type="EMBL" id="LGTL01000033">
    <property type="protein sequence ID" value="KPA73693.1"/>
    <property type="molecule type" value="Genomic_DNA"/>
</dbReference>
<dbReference type="GO" id="GO:0007030">
    <property type="term" value="P:Golgi organization"/>
    <property type="evidence" value="ECO:0007669"/>
    <property type="project" value="TreeGrafter"/>
</dbReference>
<dbReference type="RefSeq" id="XP_015652134.1">
    <property type="nucleotide sequence ID" value="XM_015809198.1"/>
</dbReference>
<dbReference type="EMBL" id="LGTL01000033">
    <property type="protein sequence ID" value="KPA73694.1"/>
    <property type="molecule type" value="Genomic_DNA"/>
</dbReference>
<dbReference type="OMA" id="IKNCEAD"/>
<comment type="similarity">
    <text evidence="1">Belongs to the dymeclin family.</text>
</comment>
<name>A0A0M9FPY7_LEPPY</name>
<dbReference type="Proteomes" id="UP000037923">
    <property type="component" value="Unassembled WGS sequence"/>
</dbReference>
<dbReference type="PANTHER" id="PTHR12895">
    <property type="entry name" value="DYMECLIN"/>
    <property type="match status" value="1"/>
</dbReference>
<feature type="compositionally biased region" description="Gly residues" evidence="5">
    <location>
        <begin position="717"/>
        <end position="729"/>
    </location>
</feature>
<dbReference type="RefSeq" id="XP_015652133.1">
    <property type="nucleotide sequence ID" value="XM_015809197.1"/>
</dbReference>
<organism evidence="6 7">
    <name type="scientific">Leptomonas pyrrhocoris</name>
    <name type="common">Firebug parasite</name>
    <dbReference type="NCBI Taxonomy" id="157538"/>
    <lineage>
        <taxon>Eukaryota</taxon>
        <taxon>Discoba</taxon>
        <taxon>Euglenozoa</taxon>
        <taxon>Kinetoplastea</taxon>
        <taxon>Metakinetoplastina</taxon>
        <taxon>Trypanosomatida</taxon>
        <taxon>Trypanosomatidae</taxon>
        <taxon>Leishmaniinae</taxon>
        <taxon>Leptomonas</taxon>
    </lineage>
</organism>
<evidence type="ECO:0000256" key="4">
    <source>
        <dbReference type="ARBA" id="ARBA00023288"/>
    </source>
</evidence>
<feature type="region of interest" description="Disordered" evidence="5">
    <location>
        <begin position="687"/>
        <end position="753"/>
    </location>
</feature>
<dbReference type="InterPro" id="IPR019142">
    <property type="entry name" value="Dymeclin"/>
</dbReference>
<dbReference type="AlphaFoldDB" id="A0A0M9FPY7"/>
<dbReference type="Pfam" id="PF09742">
    <property type="entry name" value="Dymeclin"/>
    <property type="match status" value="1"/>
</dbReference>
<evidence type="ECO:0000256" key="3">
    <source>
        <dbReference type="ARBA" id="ARBA00022707"/>
    </source>
</evidence>
<keyword evidence="4" id="KW-0449">Lipoprotein</keyword>
<evidence type="ECO:0000256" key="2">
    <source>
        <dbReference type="ARBA" id="ARBA00015736"/>
    </source>
</evidence>
<dbReference type="RefSeq" id="XP_015652132.1">
    <property type="nucleotide sequence ID" value="XM_015809196.1"/>
</dbReference>
<protein>
    <recommendedName>
        <fullName evidence="2">Dymeclin</fullName>
    </recommendedName>
</protein>
<dbReference type="GO" id="GO:0005794">
    <property type="term" value="C:Golgi apparatus"/>
    <property type="evidence" value="ECO:0007669"/>
    <property type="project" value="TreeGrafter"/>
</dbReference>